<dbReference type="EMBL" id="JACBAE010001400">
    <property type="protein sequence ID" value="KAF7155804.1"/>
    <property type="molecule type" value="Genomic_DNA"/>
</dbReference>
<feature type="compositionally biased region" description="Polar residues" evidence="10">
    <location>
        <begin position="504"/>
        <end position="517"/>
    </location>
</feature>
<evidence type="ECO:0000256" key="4">
    <source>
        <dbReference type="ARBA" id="ARBA00012350"/>
    </source>
</evidence>
<evidence type="ECO:0000256" key="11">
    <source>
        <dbReference type="SAM" id="Phobius"/>
    </source>
</evidence>
<feature type="transmembrane region" description="Helical" evidence="11">
    <location>
        <begin position="435"/>
        <end position="457"/>
    </location>
</feature>
<evidence type="ECO:0000256" key="3">
    <source>
        <dbReference type="ARBA" id="ARBA00009699"/>
    </source>
</evidence>
<organism evidence="13 14">
    <name type="scientific">Aspergillus felis</name>
    <dbReference type="NCBI Taxonomy" id="1287682"/>
    <lineage>
        <taxon>Eukaryota</taxon>
        <taxon>Fungi</taxon>
        <taxon>Dikarya</taxon>
        <taxon>Ascomycota</taxon>
        <taxon>Pezizomycotina</taxon>
        <taxon>Eurotiomycetes</taxon>
        <taxon>Eurotiomycetidae</taxon>
        <taxon>Eurotiales</taxon>
        <taxon>Aspergillaceae</taxon>
        <taxon>Aspergillus</taxon>
        <taxon>Aspergillus subgen. Fumigati</taxon>
    </lineage>
</organism>
<comment type="caution">
    <text evidence="13">The sequence shown here is derived from an EMBL/GenBank/DDBJ whole genome shotgun (WGS) entry which is preliminary data.</text>
</comment>
<reference evidence="13" key="1">
    <citation type="submission" date="2020-06" db="EMBL/GenBank/DDBJ databases">
        <title>Draft genome sequences of strains closely related to Aspergillus parafelis and Aspergillus hiratsukae.</title>
        <authorList>
            <person name="Dos Santos R.A.C."/>
            <person name="Rivero-Menendez O."/>
            <person name="Steenwyk J.L."/>
            <person name="Mead M.E."/>
            <person name="Goldman G.H."/>
            <person name="Alastruey-Izquierdo A."/>
            <person name="Rokas A."/>
        </authorList>
    </citation>
    <scope>NUCLEOTIDE SEQUENCE</scope>
    <source>
        <strain evidence="13">CNM-CM5623</strain>
    </source>
</reference>
<evidence type="ECO:0000256" key="7">
    <source>
        <dbReference type="ARBA" id="ARBA00023136"/>
    </source>
</evidence>
<evidence type="ECO:0000256" key="1">
    <source>
        <dbReference type="ARBA" id="ARBA00001452"/>
    </source>
</evidence>
<dbReference type="PANTHER" id="PTHR12145">
    <property type="entry name" value="MANNAN ENDO-1,6-ALPHA-MANNOSIDASE DCW1"/>
    <property type="match status" value="1"/>
</dbReference>
<dbReference type="AlphaFoldDB" id="A0A8H6UL58"/>
<feature type="region of interest" description="Disordered" evidence="10">
    <location>
        <begin position="398"/>
        <end position="432"/>
    </location>
</feature>
<feature type="signal peptide" evidence="12">
    <location>
        <begin position="1"/>
        <end position="26"/>
    </location>
</feature>
<keyword evidence="7 11" id="KW-0472">Membrane</keyword>
<evidence type="ECO:0000256" key="6">
    <source>
        <dbReference type="ARBA" id="ARBA00022801"/>
    </source>
</evidence>
<dbReference type="Pfam" id="PF03663">
    <property type="entry name" value="Glyco_hydro_76"/>
    <property type="match status" value="1"/>
</dbReference>
<keyword evidence="5 12" id="KW-0732">Signal</keyword>
<keyword evidence="6" id="KW-0378">Hydrolase</keyword>
<keyword evidence="11" id="KW-1133">Transmembrane helix</keyword>
<comment type="catalytic activity">
    <reaction evidence="1">
        <text>Random hydrolysis of (1-&gt;6)-alpha-D-mannosidic linkages in unbranched (1-&gt;6)-mannans.</text>
        <dbReference type="EC" id="3.2.1.101"/>
    </reaction>
</comment>
<dbReference type="SUPFAM" id="SSF48208">
    <property type="entry name" value="Six-hairpin glycosidases"/>
    <property type="match status" value="1"/>
</dbReference>
<dbReference type="GO" id="GO:0016052">
    <property type="term" value="P:carbohydrate catabolic process"/>
    <property type="evidence" value="ECO:0007669"/>
    <property type="project" value="InterPro"/>
</dbReference>
<comment type="subcellular location">
    <subcellularLocation>
        <location evidence="2">Endomembrane system</location>
    </subcellularLocation>
</comment>
<dbReference type="Proteomes" id="UP000654922">
    <property type="component" value="Unassembled WGS sequence"/>
</dbReference>
<dbReference type="InterPro" id="IPR008928">
    <property type="entry name" value="6-hairpin_glycosidase_sf"/>
</dbReference>
<keyword evidence="11" id="KW-0812">Transmembrane</keyword>
<comment type="similarity">
    <text evidence="3">Belongs to the glycosyl hydrolase 76 family.</text>
</comment>
<keyword evidence="9" id="KW-0326">Glycosidase</keyword>
<dbReference type="GO" id="GO:0008496">
    <property type="term" value="F:mannan endo-1,6-alpha-mannosidase activity"/>
    <property type="evidence" value="ECO:0007669"/>
    <property type="project" value="UniProtKB-EC"/>
</dbReference>
<dbReference type="FunFam" id="1.50.10.20:FF:000006">
    <property type="entry name" value="Mannan endo-1,6-alpha-mannosidase"/>
    <property type="match status" value="1"/>
</dbReference>
<dbReference type="GO" id="GO:0009272">
    <property type="term" value="P:fungal-type cell wall biogenesis"/>
    <property type="evidence" value="ECO:0007669"/>
    <property type="project" value="TreeGrafter"/>
</dbReference>
<dbReference type="PANTHER" id="PTHR12145:SF37">
    <property type="entry name" value="MANNAN ENDO-1,6-ALPHA-MANNOSIDASE"/>
    <property type="match status" value="1"/>
</dbReference>
<protein>
    <recommendedName>
        <fullName evidence="4">mannan endo-1,6-alpha-mannosidase</fullName>
        <ecNumber evidence="4">3.2.1.101</ecNumber>
    </recommendedName>
</protein>
<evidence type="ECO:0000256" key="5">
    <source>
        <dbReference type="ARBA" id="ARBA00022729"/>
    </source>
</evidence>
<feature type="region of interest" description="Disordered" evidence="10">
    <location>
        <begin position="473"/>
        <end position="519"/>
    </location>
</feature>
<sequence length="613" mass="66851">MRLQSLPRLGWNALWTTLVFTSLAQAIDVNINDDQSVKNAASTAAYGAMSYYHGNESGQIPGAFPTKWWEGSALFMAMLQYQYFTGDQTYNSEVSLGMQWQAGAGDYMPSNYSSYLGNDDQMFWGLAAMLAAEIQFPDRSEGYSWLSLAQGVYNTQVDRWDTSTCGGGLRWQIYTYQAGYTMKNAISNGGLFQLAARLARYTNNNTYYEWAEKVWDWSCSSPLLNNKTWTVADSTGIEDGCKSQGNNQWSYNYGTYLMGAAYMWNYTNGTNTKWATAVDGLLNSTLDLFFPTSYGGNIMSEVLCEPNEVCNDNEILFKGLVTSWLAFTALLVPSTYDRILPKLQGSAAAAAATCTGNGNNSCGVRWYTSKWDGWTGMEEQISVTDVLSVNLITTKHTGPVTSTTGGNSTSDPTAGSGDKSADTTPTSKITTGDKAGASILTIGFAVGWVGLIAFMVIGGPILTRSLRIQAQPNPQSASELDRQTLHPERAENTQSGTDDEVARHTSSYDPSTTTPEMESQAIEAECKLLGEIDPLFFSAAHREVSALLDPKLEVAVHTIEHLSPSAKGWTRKHKEVIIRKVPGHGGPDQFERLLKGLRDIQKRGGSGGSAVAT</sequence>
<evidence type="ECO:0000256" key="2">
    <source>
        <dbReference type="ARBA" id="ARBA00004308"/>
    </source>
</evidence>
<evidence type="ECO:0000256" key="12">
    <source>
        <dbReference type="SAM" id="SignalP"/>
    </source>
</evidence>
<name>A0A8H6UL58_9EURO</name>
<dbReference type="Gene3D" id="1.50.10.20">
    <property type="match status" value="1"/>
</dbReference>
<feature type="compositionally biased region" description="Basic and acidic residues" evidence="10">
    <location>
        <begin position="479"/>
        <end position="491"/>
    </location>
</feature>
<evidence type="ECO:0000256" key="9">
    <source>
        <dbReference type="ARBA" id="ARBA00023295"/>
    </source>
</evidence>
<evidence type="ECO:0000256" key="8">
    <source>
        <dbReference type="ARBA" id="ARBA00023180"/>
    </source>
</evidence>
<gene>
    <name evidence="13" type="ORF">CNMCM5623_008684</name>
</gene>
<proteinExistence type="inferred from homology"/>
<keyword evidence="8" id="KW-0325">Glycoprotein</keyword>
<dbReference type="EC" id="3.2.1.101" evidence="4"/>
<dbReference type="InterPro" id="IPR014480">
    <property type="entry name" value="Mannan-1_6-alpha_mannosidase"/>
</dbReference>
<accession>A0A8H6UL58</accession>
<feature type="compositionally biased region" description="Polar residues" evidence="10">
    <location>
        <begin position="398"/>
        <end position="413"/>
    </location>
</feature>
<feature type="chain" id="PRO_5034000974" description="mannan endo-1,6-alpha-mannosidase" evidence="12">
    <location>
        <begin position="27"/>
        <end position="613"/>
    </location>
</feature>
<dbReference type="InterPro" id="IPR005198">
    <property type="entry name" value="Glyco_hydro_76"/>
</dbReference>
<evidence type="ECO:0000313" key="14">
    <source>
        <dbReference type="Proteomes" id="UP000654922"/>
    </source>
</evidence>
<evidence type="ECO:0000256" key="10">
    <source>
        <dbReference type="SAM" id="MobiDB-lite"/>
    </source>
</evidence>
<evidence type="ECO:0000313" key="13">
    <source>
        <dbReference type="EMBL" id="KAF7155804.1"/>
    </source>
</evidence>
<dbReference type="GO" id="GO:0012505">
    <property type="term" value="C:endomembrane system"/>
    <property type="evidence" value="ECO:0007669"/>
    <property type="project" value="UniProtKB-SubCell"/>
</dbReference>
<dbReference type="OrthoDB" id="4187847at2759"/>